<dbReference type="EMBL" id="FNZE01000007">
    <property type="protein sequence ID" value="SEJ31942.1"/>
    <property type="molecule type" value="Genomic_DNA"/>
</dbReference>
<proteinExistence type="predicted"/>
<dbReference type="AlphaFoldDB" id="A0A1H6Y449"/>
<protein>
    <submittedName>
        <fullName evidence="1">Uncharacterized protein</fullName>
    </submittedName>
</protein>
<name>A0A1H6Y449_9PSED</name>
<dbReference type="STRING" id="915471.SAMN05216201_10726"/>
<organism evidence="1 2">
    <name type="scientific">Pseudomonas linyingensis</name>
    <dbReference type="NCBI Taxonomy" id="915471"/>
    <lineage>
        <taxon>Bacteria</taxon>
        <taxon>Pseudomonadati</taxon>
        <taxon>Pseudomonadota</taxon>
        <taxon>Gammaproteobacteria</taxon>
        <taxon>Pseudomonadales</taxon>
        <taxon>Pseudomonadaceae</taxon>
        <taxon>Pseudomonas</taxon>
    </lineage>
</organism>
<reference evidence="2" key="1">
    <citation type="submission" date="2016-10" db="EMBL/GenBank/DDBJ databases">
        <authorList>
            <person name="Varghese N."/>
            <person name="Submissions S."/>
        </authorList>
    </citation>
    <scope>NUCLEOTIDE SEQUENCE [LARGE SCALE GENOMIC DNA]</scope>
    <source>
        <strain evidence="2">LMG 25967</strain>
    </source>
</reference>
<sequence length="97" mass="10820">MNCKTSGNLDGLHECSGQCENEQRHASSRSVHELELEWRAQERIAIAELVDQAHHLIQEIIRGEHAVDVLPTAASQLAQASQLLNWPLPFDPTRSGE</sequence>
<dbReference type="OrthoDB" id="9876209at2"/>
<evidence type="ECO:0000313" key="1">
    <source>
        <dbReference type="EMBL" id="SEJ31942.1"/>
    </source>
</evidence>
<evidence type="ECO:0000313" key="2">
    <source>
        <dbReference type="Proteomes" id="UP000242930"/>
    </source>
</evidence>
<accession>A0A1H6Y449</accession>
<keyword evidence="2" id="KW-1185">Reference proteome</keyword>
<dbReference type="RefSeq" id="WP_090310482.1">
    <property type="nucleotide sequence ID" value="NZ_FNZE01000007.1"/>
</dbReference>
<gene>
    <name evidence="1" type="ORF">SAMN05216201_10726</name>
</gene>
<dbReference type="Proteomes" id="UP000242930">
    <property type="component" value="Unassembled WGS sequence"/>
</dbReference>